<dbReference type="AlphaFoldDB" id="A0A9W9U8F5"/>
<feature type="transmembrane region" description="Helical" evidence="5">
    <location>
        <begin position="312"/>
        <end position="334"/>
    </location>
</feature>
<dbReference type="Pfam" id="PF07690">
    <property type="entry name" value="MFS_1"/>
    <property type="match status" value="1"/>
</dbReference>
<feature type="transmembrane region" description="Helical" evidence="5">
    <location>
        <begin position="387"/>
        <end position="408"/>
    </location>
</feature>
<evidence type="ECO:0000256" key="2">
    <source>
        <dbReference type="ARBA" id="ARBA00022692"/>
    </source>
</evidence>
<evidence type="ECO:0000256" key="1">
    <source>
        <dbReference type="ARBA" id="ARBA00004141"/>
    </source>
</evidence>
<dbReference type="GO" id="GO:0022857">
    <property type="term" value="F:transmembrane transporter activity"/>
    <property type="evidence" value="ECO:0007669"/>
    <property type="project" value="InterPro"/>
</dbReference>
<feature type="transmembrane region" description="Helical" evidence="5">
    <location>
        <begin position="354"/>
        <end position="375"/>
    </location>
</feature>
<evidence type="ECO:0000256" key="4">
    <source>
        <dbReference type="ARBA" id="ARBA00023136"/>
    </source>
</evidence>
<keyword evidence="8" id="KW-1185">Reference proteome</keyword>
<keyword evidence="2 5" id="KW-0812">Transmembrane</keyword>
<proteinExistence type="predicted"/>
<dbReference type="InterPro" id="IPR011701">
    <property type="entry name" value="MFS"/>
</dbReference>
<dbReference type="PANTHER" id="PTHR23501:SF43">
    <property type="entry name" value="MULTIDRUG TRANSPORTER, PUTATIVE (AFU_ORTHOLOGUE AFUA_6G03040)-RELATED"/>
    <property type="match status" value="1"/>
</dbReference>
<dbReference type="PANTHER" id="PTHR23501">
    <property type="entry name" value="MAJOR FACILITATOR SUPERFAMILY"/>
    <property type="match status" value="1"/>
</dbReference>
<comment type="subcellular location">
    <subcellularLocation>
        <location evidence="1">Membrane</location>
        <topology evidence="1">Multi-pass membrane protein</topology>
    </subcellularLocation>
</comment>
<dbReference type="PROSITE" id="PS50850">
    <property type="entry name" value="MFS"/>
    <property type="match status" value="1"/>
</dbReference>
<feature type="transmembrane region" description="Helical" evidence="5">
    <location>
        <begin position="32"/>
        <end position="59"/>
    </location>
</feature>
<dbReference type="EMBL" id="JAPZBO010000002">
    <property type="protein sequence ID" value="KAJ5324811.1"/>
    <property type="molecule type" value="Genomic_DNA"/>
</dbReference>
<evidence type="ECO:0000313" key="8">
    <source>
        <dbReference type="Proteomes" id="UP001147746"/>
    </source>
</evidence>
<dbReference type="InterPro" id="IPR020846">
    <property type="entry name" value="MFS_dom"/>
</dbReference>
<keyword evidence="3 5" id="KW-1133">Transmembrane helix</keyword>
<feature type="transmembrane region" description="Helical" evidence="5">
    <location>
        <begin position="129"/>
        <end position="150"/>
    </location>
</feature>
<evidence type="ECO:0000313" key="7">
    <source>
        <dbReference type="EMBL" id="KAJ5324811.1"/>
    </source>
</evidence>
<organism evidence="7 8">
    <name type="scientific">Penicillium atrosanguineum</name>
    <dbReference type="NCBI Taxonomy" id="1132637"/>
    <lineage>
        <taxon>Eukaryota</taxon>
        <taxon>Fungi</taxon>
        <taxon>Dikarya</taxon>
        <taxon>Ascomycota</taxon>
        <taxon>Pezizomycotina</taxon>
        <taxon>Eurotiomycetes</taxon>
        <taxon>Eurotiomycetidae</taxon>
        <taxon>Eurotiales</taxon>
        <taxon>Aspergillaceae</taxon>
        <taxon>Penicillium</taxon>
    </lineage>
</organism>
<feature type="transmembrane region" description="Helical" evidence="5">
    <location>
        <begin position="71"/>
        <end position="90"/>
    </location>
</feature>
<dbReference type="Gene3D" id="1.20.1250.20">
    <property type="entry name" value="MFS general substrate transporter like domains"/>
    <property type="match status" value="1"/>
</dbReference>
<feature type="domain" description="Major facilitator superfamily (MFS) profile" evidence="6">
    <location>
        <begin position="34"/>
        <end position="516"/>
    </location>
</feature>
<dbReference type="InterPro" id="IPR036259">
    <property type="entry name" value="MFS_trans_sf"/>
</dbReference>
<sequence>MTHVVEKAPSVAEYDSDFTTEWSGALYGVRRYLGMIGLGLALFLTGIEATIVSTSLVTIVNDLQNSEQSSWIITSYLLTYTGFIVIWSNFGNVLGVKHALLSSLFLFTAFSGGCGGAQTFNQLIICRAFQGIGAAGVYTLACFSFIRIVPPEQYKLTTTIAGGVISLGLVLGPLFGGAISNSGKWRWVFLYNLPAGAFAWLMIFLILPAHFPHRSPPPTKESLSIRIWQKTKTCFRHLDLMGAFIILTACSLLIAALQEGNSQYAWDSGLVISFLVISGVFWFAFVGWEWFISLHCQTISPVFPWRLTHNRTFMGLALGFFTTGLPLTVCVIMIPQRFQIVNGSSPIGAGVKLLSFALSSLFGIACQIAGLFPYSEIASTPKLWLGQFGYLVLAGLGIGLSVSAFYMATSLVVDPKDQNIALAIGIQLRSLGGVGGVAASTTILHHYIQSRLSSSLQPQELAALLQTTTAINAFPSDVQLHVREVYAMAYSAQMKLTGAFSATQLLAVALMWKRENV</sequence>
<feature type="transmembrane region" description="Helical" evidence="5">
    <location>
        <begin position="269"/>
        <end position="292"/>
    </location>
</feature>
<feature type="transmembrane region" description="Helical" evidence="5">
    <location>
        <begin position="156"/>
        <end position="176"/>
    </location>
</feature>
<feature type="transmembrane region" description="Helical" evidence="5">
    <location>
        <begin position="96"/>
        <end position="117"/>
    </location>
</feature>
<accession>A0A9W9U8F5</accession>
<reference evidence="7" key="2">
    <citation type="journal article" date="2023" name="IMA Fungus">
        <title>Comparative genomic study of the Penicillium genus elucidates a diverse pangenome and 15 lateral gene transfer events.</title>
        <authorList>
            <person name="Petersen C."/>
            <person name="Sorensen T."/>
            <person name="Nielsen M.R."/>
            <person name="Sondergaard T.E."/>
            <person name="Sorensen J.L."/>
            <person name="Fitzpatrick D.A."/>
            <person name="Frisvad J.C."/>
            <person name="Nielsen K.L."/>
        </authorList>
    </citation>
    <scope>NUCLEOTIDE SEQUENCE</scope>
    <source>
        <strain evidence="7">IBT 21472</strain>
    </source>
</reference>
<protein>
    <submittedName>
        <fullName evidence="7">Major facilitator superfamily domain-containing protein</fullName>
    </submittedName>
</protein>
<evidence type="ECO:0000256" key="5">
    <source>
        <dbReference type="SAM" id="Phobius"/>
    </source>
</evidence>
<evidence type="ECO:0000256" key="3">
    <source>
        <dbReference type="ARBA" id="ARBA00022989"/>
    </source>
</evidence>
<gene>
    <name evidence="7" type="ORF">N7476_003411</name>
</gene>
<keyword evidence="4 5" id="KW-0472">Membrane</keyword>
<comment type="caution">
    <text evidence="7">The sequence shown here is derived from an EMBL/GenBank/DDBJ whole genome shotgun (WGS) entry which is preliminary data.</text>
</comment>
<feature type="transmembrane region" description="Helical" evidence="5">
    <location>
        <begin position="240"/>
        <end position="257"/>
    </location>
</feature>
<dbReference type="Proteomes" id="UP001147746">
    <property type="component" value="Unassembled WGS sequence"/>
</dbReference>
<dbReference type="SUPFAM" id="SSF103473">
    <property type="entry name" value="MFS general substrate transporter"/>
    <property type="match status" value="1"/>
</dbReference>
<name>A0A9W9U8F5_9EURO</name>
<dbReference type="GO" id="GO:0005886">
    <property type="term" value="C:plasma membrane"/>
    <property type="evidence" value="ECO:0007669"/>
    <property type="project" value="TreeGrafter"/>
</dbReference>
<reference evidence="7" key="1">
    <citation type="submission" date="2022-12" db="EMBL/GenBank/DDBJ databases">
        <authorList>
            <person name="Petersen C."/>
        </authorList>
    </citation>
    <scope>NUCLEOTIDE SEQUENCE</scope>
    <source>
        <strain evidence="7">IBT 21472</strain>
    </source>
</reference>
<feature type="transmembrane region" description="Helical" evidence="5">
    <location>
        <begin position="188"/>
        <end position="211"/>
    </location>
</feature>
<evidence type="ECO:0000259" key="6">
    <source>
        <dbReference type="PROSITE" id="PS50850"/>
    </source>
</evidence>